<sequence>MNTADAIFTRYHRFDDGYLVAFGYSSAPDGTTTVEMVLHGMDYQAEGNLWRSVKVTVEDVQELVARWQKNHLHRICCGVKLLRFGELWCIDVDGVYNGVDDPASIEEVRADGEFYVVGRGVKAEETAVLHHD</sequence>
<accession>A0A9Q2XMX4</accession>
<dbReference type="Proteomes" id="UP001106592">
    <property type="component" value="Unassembled WGS sequence"/>
</dbReference>
<gene>
    <name evidence="1" type="ORF">KUO17_20020</name>
</gene>
<organism evidence="1 2">
    <name type="scientific">Pseudomonas aegrilactucae</name>
    <dbReference type="NCBI Taxonomy" id="2854028"/>
    <lineage>
        <taxon>Bacteria</taxon>
        <taxon>Pseudomonadati</taxon>
        <taxon>Pseudomonadota</taxon>
        <taxon>Gammaproteobacteria</taxon>
        <taxon>Pseudomonadales</taxon>
        <taxon>Pseudomonadaceae</taxon>
        <taxon>Pseudomonas</taxon>
    </lineage>
</organism>
<dbReference type="EMBL" id="JAHTBI010000078">
    <property type="protein sequence ID" value="MBV6289285.1"/>
    <property type="molecule type" value="Genomic_DNA"/>
</dbReference>
<protein>
    <submittedName>
        <fullName evidence="1">Uncharacterized protein</fullName>
    </submittedName>
</protein>
<name>A0A9Q2XMX4_9PSED</name>
<proteinExistence type="predicted"/>
<dbReference type="AlphaFoldDB" id="A0A9Q2XMX4"/>
<reference evidence="1" key="2">
    <citation type="journal article" date="2023" name="Plant Pathol.">
        <title>Dismantling and reorganizing Pseudomonas marginalis sensu#lato.</title>
        <authorList>
            <person name="Sawada H."/>
            <person name="Fujikawa T."/>
            <person name="Satou M."/>
        </authorList>
    </citation>
    <scope>NUCLEOTIDE SEQUENCE</scope>
    <source>
        <strain evidence="1">MAFF 301350</strain>
    </source>
</reference>
<reference evidence="1" key="1">
    <citation type="journal article" date="2022" name="Int. J. Syst. Evol. Microbiol.">
        <title>Pseudomonas aegrilactucae sp. nov. and Pseudomonas morbosilactucae sp. nov., pathogens causing bacterial rot of lettuce in Japan.</title>
        <authorList>
            <person name="Sawada H."/>
            <person name="Fujikawa T."/>
            <person name="Satou M."/>
        </authorList>
    </citation>
    <scope>NUCLEOTIDE SEQUENCE</scope>
    <source>
        <strain evidence="1">MAFF 301350</strain>
    </source>
</reference>
<keyword evidence="2" id="KW-1185">Reference proteome</keyword>
<evidence type="ECO:0000313" key="2">
    <source>
        <dbReference type="Proteomes" id="UP001106592"/>
    </source>
</evidence>
<comment type="caution">
    <text evidence="1">The sequence shown here is derived from an EMBL/GenBank/DDBJ whole genome shotgun (WGS) entry which is preliminary data.</text>
</comment>
<evidence type="ECO:0000313" key="1">
    <source>
        <dbReference type="EMBL" id="MBV6289285.1"/>
    </source>
</evidence>
<dbReference type="RefSeq" id="WP_217977253.1">
    <property type="nucleotide sequence ID" value="NZ_JAHTBI010000078.1"/>
</dbReference>